<accession>A0A0F5LFU1</accession>
<sequence>MANNYTSAGARISADGRYRYHLWREWRLWPEAAHWGWWKDPDTGEQIVDGAGEPIGWPKSVLFVMLNPSTADGETDDPTIRRCVGFARSWGYDRMDVVNLFAYRATDPAALLALNHFDDPVGPDNCRIVSQLIAEREEFGAIAIDKVVCAWGNHGAHLGQDETMLGWLGDCPRYVLKVSKDGHPGHPLYLPKTSPLVEFRS</sequence>
<evidence type="ECO:0000313" key="1">
    <source>
        <dbReference type="EMBL" id="KKB81049.1"/>
    </source>
</evidence>
<reference evidence="1 2" key="1">
    <citation type="submission" date="2015-03" db="EMBL/GenBank/DDBJ databases">
        <authorList>
            <person name="Hassan Y.I."/>
            <person name="Lepp D."/>
            <person name="Zhou T."/>
        </authorList>
    </citation>
    <scope>NUCLEOTIDE SEQUENCE [LARGE SCALE GENOMIC DNA]</scope>
    <source>
        <strain evidence="1 2">GH2-10</strain>
    </source>
</reference>
<comment type="caution">
    <text evidence="1">The sequence shown here is derived from an EMBL/GenBank/DDBJ whole genome shotgun (WGS) entry which is preliminary data.</text>
</comment>
<evidence type="ECO:0008006" key="3">
    <source>
        <dbReference type="Google" id="ProtNLM"/>
    </source>
</evidence>
<dbReference type="Pfam" id="PF07799">
    <property type="entry name" value="DUF1643"/>
    <property type="match status" value="1"/>
</dbReference>
<gene>
    <name evidence="1" type="ORF">VW35_02460</name>
</gene>
<keyword evidence="2" id="KW-1185">Reference proteome</keyword>
<dbReference type="InterPro" id="IPR012441">
    <property type="entry name" value="DUF1643"/>
</dbReference>
<dbReference type="RefSeq" id="WP_046141398.1">
    <property type="nucleotide sequence ID" value="NZ_LAJG01000005.1"/>
</dbReference>
<proteinExistence type="predicted"/>
<dbReference type="Proteomes" id="UP000033514">
    <property type="component" value="Unassembled WGS sequence"/>
</dbReference>
<evidence type="ECO:0000313" key="2">
    <source>
        <dbReference type="Proteomes" id="UP000033514"/>
    </source>
</evidence>
<protein>
    <recommendedName>
        <fullName evidence="3">DUF1643 domain-containing protein</fullName>
    </recommendedName>
</protein>
<organism evidence="1 2">
    <name type="scientific">Devosia soli</name>
    <dbReference type="NCBI Taxonomy" id="361041"/>
    <lineage>
        <taxon>Bacteria</taxon>
        <taxon>Pseudomonadati</taxon>
        <taxon>Pseudomonadota</taxon>
        <taxon>Alphaproteobacteria</taxon>
        <taxon>Hyphomicrobiales</taxon>
        <taxon>Devosiaceae</taxon>
        <taxon>Devosia</taxon>
    </lineage>
</organism>
<dbReference type="STRING" id="361041.VW35_02460"/>
<name>A0A0F5LFU1_9HYPH</name>
<dbReference type="EMBL" id="LAJG01000005">
    <property type="protein sequence ID" value="KKB81049.1"/>
    <property type="molecule type" value="Genomic_DNA"/>
</dbReference>
<dbReference type="PATRIC" id="fig|361041.3.peg.3880"/>
<dbReference type="OrthoDB" id="9807577at2"/>
<dbReference type="AlphaFoldDB" id="A0A0F5LFU1"/>